<organism evidence="3 4">
    <name type="scientific">Phenylobacterium montanum</name>
    <dbReference type="NCBI Taxonomy" id="2823693"/>
    <lineage>
        <taxon>Bacteria</taxon>
        <taxon>Pseudomonadati</taxon>
        <taxon>Pseudomonadota</taxon>
        <taxon>Alphaproteobacteria</taxon>
        <taxon>Caulobacterales</taxon>
        <taxon>Caulobacteraceae</taxon>
        <taxon>Phenylobacterium</taxon>
    </lineage>
</organism>
<evidence type="ECO:0000313" key="3">
    <source>
        <dbReference type="EMBL" id="QUD90439.1"/>
    </source>
</evidence>
<proteinExistence type="predicted"/>
<feature type="chain" id="PRO_5037538402" description="Proteophosphoglycan 5" evidence="2">
    <location>
        <begin position="21"/>
        <end position="93"/>
    </location>
</feature>
<evidence type="ECO:0000256" key="1">
    <source>
        <dbReference type="SAM" id="MobiDB-lite"/>
    </source>
</evidence>
<dbReference type="Proteomes" id="UP000676409">
    <property type="component" value="Chromosome"/>
</dbReference>
<dbReference type="EMBL" id="CP073078">
    <property type="protein sequence ID" value="QUD90439.1"/>
    <property type="molecule type" value="Genomic_DNA"/>
</dbReference>
<protein>
    <recommendedName>
        <fullName evidence="5">Proteophosphoglycan 5</fullName>
    </recommendedName>
</protein>
<dbReference type="KEGG" id="caul:KCG34_11525"/>
<dbReference type="AlphaFoldDB" id="A0A975G441"/>
<evidence type="ECO:0008006" key="5">
    <source>
        <dbReference type="Google" id="ProtNLM"/>
    </source>
</evidence>
<sequence>MKLTTLTAAALLFAAPAAFAQTTTATSGAVNPPAVAQTPPAAEATSPTATPAPTASDVATQTVANAPIPDTQATRAKYPPLSHAGKATDPAGN</sequence>
<accession>A0A975G441</accession>
<dbReference type="RefSeq" id="WP_211940490.1">
    <property type="nucleotide sequence ID" value="NZ_CP073078.1"/>
</dbReference>
<feature type="region of interest" description="Disordered" evidence="1">
    <location>
        <begin position="23"/>
        <end position="93"/>
    </location>
</feature>
<name>A0A975G441_9CAUL</name>
<feature type="compositionally biased region" description="Low complexity" evidence="1">
    <location>
        <begin position="36"/>
        <end position="55"/>
    </location>
</feature>
<keyword evidence="2" id="KW-0732">Signal</keyword>
<evidence type="ECO:0000256" key="2">
    <source>
        <dbReference type="SAM" id="SignalP"/>
    </source>
</evidence>
<reference evidence="3" key="1">
    <citation type="submission" date="2021-04" db="EMBL/GenBank/DDBJ databases">
        <title>The complete genome sequence of Caulobacter sp. S6.</title>
        <authorList>
            <person name="Tang Y."/>
            <person name="Ouyang W."/>
            <person name="Liu Q."/>
            <person name="Huang B."/>
            <person name="Guo Z."/>
            <person name="Lei P."/>
        </authorList>
    </citation>
    <scope>NUCLEOTIDE SEQUENCE</scope>
    <source>
        <strain evidence="3">S6</strain>
    </source>
</reference>
<gene>
    <name evidence="3" type="ORF">KCG34_11525</name>
</gene>
<keyword evidence="4" id="KW-1185">Reference proteome</keyword>
<feature type="signal peptide" evidence="2">
    <location>
        <begin position="1"/>
        <end position="20"/>
    </location>
</feature>
<evidence type="ECO:0000313" key="4">
    <source>
        <dbReference type="Proteomes" id="UP000676409"/>
    </source>
</evidence>